<proteinExistence type="predicted"/>
<evidence type="ECO:0000259" key="1">
    <source>
        <dbReference type="PROSITE" id="PS50181"/>
    </source>
</evidence>
<organism evidence="3">
    <name type="scientific">Caenorhabditis brenneri</name>
    <name type="common">Nematode worm</name>
    <dbReference type="NCBI Taxonomy" id="135651"/>
    <lineage>
        <taxon>Eukaryota</taxon>
        <taxon>Metazoa</taxon>
        <taxon>Ecdysozoa</taxon>
        <taxon>Nematoda</taxon>
        <taxon>Chromadorea</taxon>
        <taxon>Rhabditida</taxon>
        <taxon>Rhabditina</taxon>
        <taxon>Rhabditomorpha</taxon>
        <taxon>Rhabditoidea</taxon>
        <taxon>Rhabditidae</taxon>
        <taxon>Peloderinae</taxon>
        <taxon>Caenorhabditis</taxon>
    </lineage>
</organism>
<dbReference type="AlphaFoldDB" id="G0NAS6"/>
<dbReference type="PROSITE" id="PS50181">
    <property type="entry name" value="FBOX"/>
    <property type="match status" value="1"/>
</dbReference>
<evidence type="ECO:0000313" key="2">
    <source>
        <dbReference type="EMBL" id="EGT56268.1"/>
    </source>
</evidence>
<dbReference type="eggNOG" id="ENOG502TK10">
    <property type="taxonomic scope" value="Eukaryota"/>
</dbReference>
<name>G0NAS6_CAEBE</name>
<dbReference type="OMA" id="AHESYEM"/>
<dbReference type="EMBL" id="GL379855">
    <property type="protein sequence ID" value="EGT56268.1"/>
    <property type="molecule type" value="Genomic_DNA"/>
</dbReference>
<keyword evidence="3" id="KW-1185">Reference proteome</keyword>
<reference evidence="3" key="1">
    <citation type="submission" date="2011-07" db="EMBL/GenBank/DDBJ databases">
        <authorList>
            <consortium name="Caenorhabditis brenneri Sequencing and Analysis Consortium"/>
            <person name="Wilson R.K."/>
        </authorList>
    </citation>
    <scope>NUCLEOTIDE SEQUENCE [LARGE SCALE GENOMIC DNA]</scope>
    <source>
        <strain evidence="3">PB2801</strain>
    </source>
</reference>
<dbReference type="PANTHER" id="PTHR21503:SF8">
    <property type="entry name" value="F-BOX ASSOCIATED DOMAIN-CONTAINING PROTEIN-RELATED"/>
    <property type="match status" value="1"/>
</dbReference>
<dbReference type="Pfam" id="PF07735">
    <property type="entry name" value="FBA_2"/>
    <property type="match status" value="1"/>
</dbReference>
<protein>
    <recommendedName>
        <fullName evidence="1">F-box domain-containing protein</fullName>
    </recommendedName>
</protein>
<dbReference type="Proteomes" id="UP000008068">
    <property type="component" value="Unassembled WGS sequence"/>
</dbReference>
<gene>
    <name evidence="2" type="ORF">CAEBREN_09016</name>
</gene>
<evidence type="ECO:0000313" key="3">
    <source>
        <dbReference type="Proteomes" id="UP000008068"/>
    </source>
</evidence>
<dbReference type="HOGENOM" id="CLU_063118_0_0_1"/>
<dbReference type="InterPro" id="IPR001810">
    <property type="entry name" value="F-box_dom"/>
</dbReference>
<dbReference type="InterPro" id="IPR012885">
    <property type="entry name" value="F-box_Sdz-33"/>
</dbReference>
<feature type="domain" description="F-box" evidence="1">
    <location>
        <begin position="3"/>
        <end position="41"/>
    </location>
</feature>
<dbReference type="OrthoDB" id="5908400at2759"/>
<dbReference type="InParanoid" id="G0NAS6"/>
<dbReference type="PANTHER" id="PTHR21503">
    <property type="entry name" value="F-BOX-CONTAINING HYPOTHETICAL PROTEIN C.ELEGANS"/>
    <property type="match status" value="1"/>
</dbReference>
<sequence length="333" mass="38854">MTTFPLLSLPMLAVKEIVRQIDPDSTLELTIVSRPFRRAVQFFKLNASSIKWTFNHSKTEIQLMFSGMSESICFKSSDENKTEELTKHLLRIIRPRVAHLDCDLGPDTSIRNLFIWKYSVTFGQVAVDSSLQEPKCLSPEELKFLLEDVITHNLVLNVKVNKFTYQGVIKKDYIKIKNSSWLNNTVLMRMDSKYVKIEEYSDPGIKYDKFIENWISGGNNSLEHFYTVFKRSLSMDPGAITRNIPCEPSIFSMRDLANRNVQLMQGVQPMVDIRRESDNLLATVIIEERSFHLVVWHKHQIKWCTRETRNKLKAHESYEMLLKKSYHSLKNQI</sequence>
<accession>G0NAS6</accession>